<dbReference type="NCBIfam" id="TIGR04056">
    <property type="entry name" value="OMP_RagA_SusC"/>
    <property type="match status" value="1"/>
</dbReference>
<dbReference type="EMBL" id="QCXX01000001">
    <property type="protein sequence ID" value="PUV26245.1"/>
    <property type="molecule type" value="Genomic_DNA"/>
</dbReference>
<feature type="domain" description="TonB-dependent receptor-like beta-barrel" evidence="11">
    <location>
        <begin position="555"/>
        <end position="991"/>
    </location>
</feature>
<evidence type="ECO:0000256" key="1">
    <source>
        <dbReference type="ARBA" id="ARBA00004571"/>
    </source>
</evidence>
<dbReference type="InterPro" id="IPR039426">
    <property type="entry name" value="TonB-dep_rcpt-like"/>
</dbReference>
<proteinExistence type="inferred from homology"/>
<reference evidence="13 14" key="1">
    <citation type="submission" date="2018-04" db="EMBL/GenBank/DDBJ databases">
        <title>Sphingobacterium sp. M46 Genome.</title>
        <authorList>
            <person name="Cheng J."/>
            <person name="Li Y."/>
        </authorList>
    </citation>
    <scope>NUCLEOTIDE SEQUENCE [LARGE SCALE GENOMIC DNA]</scope>
    <source>
        <strain evidence="13 14">M46</strain>
    </source>
</reference>
<dbReference type="Gene3D" id="2.40.170.20">
    <property type="entry name" value="TonB-dependent receptor, beta-barrel domain"/>
    <property type="match status" value="1"/>
</dbReference>
<evidence type="ECO:0000256" key="8">
    <source>
        <dbReference type="PROSITE-ProRule" id="PRU01360"/>
    </source>
</evidence>
<keyword evidence="5 9" id="KW-0798">TonB box</keyword>
<keyword evidence="6 8" id="KW-0472">Membrane</keyword>
<dbReference type="InterPro" id="IPR012910">
    <property type="entry name" value="Plug_dom"/>
</dbReference>
<name>A0A363NZJ9_9SPHI</name>
<feature type="compositionally biased region" description="Polar residues" evidence="10">
    <location>
        <begin position="107"/>
        <end position="123"/>
    </location>
</feature>
<keyword evidence="4 8" id="KW-0812">Transmembrane</keyword>
<protein>
    <submittedName>
        <fullName evidence="13">SusC/RagA family TonB-linked outer membrane protein</fullName>
    </submittedName>
</protein>
<dbReference type="SUPFAM" id="SSF56935">
    <property type="entry name" value="Porins"/>
    <property type="match status" value="1"/>
</dbReference>
<dbReference type="InterPro" id="IPR023997">
    <property type="entry name" value="TonB-dep_OMP_SusC/RagA_CS"/>
</dbReference>
<evidence type="ECO:0000256" key="4">
    <source>
        <dbReference type="ARBA" id="ARBA00022692"/>
    </source>
</evidence>
<dbReference type="Pfam" id="PF00593">
    <property type="entry name" value="TonB_dep_Rec_b-barrel"/>
    <property type="match status" value="1"/>
</dbReference>
<evidence type="ECO:0000313" key="13">
    <source>
        <dbReference type="EMBL" id="PUV26245.1"/>
    </source>
</evidence>
<evidence type="ECO:0000259" key="11">
    <source>
        <dbReference type="Pfam" id="PF00593"/>
    </source>
</evidence>
<accession>A0A363NZJ9</accession>
<dbReference type="Pfam" id="PF13715">
    <property type="entry name" value="CarbopepD_reg_2"/>
    <property type="match status" value="1"/>
</dbReference>
<evidence type="ECO:0000256" key="9">
    <source>
        <dbReference type="RuleBase" id="RU003357"/>
    </source>
</evidence>
<evidence type="ECO:0000313" key="14">
    <source>
        <dbReference type="Proteomes" id="UP000250831"/>
    </source>
</evidence>
<keyword evidence="7 8" id="KW-0998">Cell outer membrane</keyword>
<dbReference type="InterPro" id="IPR000531">
    <property type="entry name" value="Beta-barrel_TonB"/>
</dbReference>
<sequence>MKITDNRWQPIRSILMVPVCSLLFTVGQQALAQEKLPLAQAIKRIEQQFNANLSYEHNLLNGKFVDLASLKGNRLEEVLKKVLYPNQLVFLYVDDRSYSIVRRQETSNRNQQSISENDRTASTGMERVSGTVRSASGKTIPFASIWIKDTRKGGKVDENGRFMLYDLAPTNELVFTAVGYKSKTVMVGNREQMVVVMEAEENMLEEVVISTGYQKISKERATGSATVISAKELEKNPSPNLINRMEGLAPGLQVSLGSGDRTFTYNNNQMGIYSSTRTIGQNDYNLTVRGVGSIDTDTEKSPLIVIDGAISNIDLAMLNPNDVDNITILKDAAAASIYGVRAANGVIVVTTKKGSNTGVPRINFSFNTAFSGKPDLGYLRTMNSAQMIDYQEELVAKNILNSNNIAANLYMYASSYYPGEVAAAAIRLKNGLISQADYDALVNPLKQIDNRAQIQQYLLRPMNNQQYNLSISNGTENNNYFYSASYANENPFTKGENGKRFTFSLNNNWKIFKIATLSTSVRGTFFRNSKNGIDIAQLYDANSSTLLPYQLLADQNGNGIYYNRINPGFTQPLGPAYKDWRYNYLQELQLLDNLQKDNNYSAVINLEVPLYKGLKGSVSYANERSFGENRAFNDEKSYKNRLLLNEFTPIGETTNTIGINKGGIYNIINSSINNYTVRGQLNYDATFDQKHEITAIAGSEIRQTQAGQGMKTMYGYNPQTGFNTDVSYAQNSYNTLMGYLSGLSGGPTQADRTRRFLSYFSNAAYTLNGKYTVSGSVRYDDYNNFGLDRSFRATPLWSSGLKWNLAKEHFMQKFTWLNQLGFRATYGVNGNITQDVRPFTYISFDNAAYNPTGQPSASIIAVANPQLRWEKTYVTNLGLDFGLLDNRLTGTIDYYRKNGKDLLYSFPIAAPYVGTIGAGSLKRNTASMSGKGIDLGLTGIFVRNTDWNLDATLNFSYNTNTITDNRFDPKDISAFTYSYNPIGISYLEGYPSDKIFVFRHAGLDEKGLTQIYNKNNEIIPVTQTLSGVEDLAYAGRRVAPYYGSFRTNLRYKQWSVYALISYQFGNVFMKPSVESYMAPSRGLTIPKFDLSADIADRWREAGDEAFTNVPALTADIYSSYSLQRYQNSDINVLKGDYIRLREISLSYGLPKNLLNRLKVENIQLAGSVRNLGLIWTANKEGYDPDFTTLVGNTTNLRPVPSYNFSINVSF</sequence>
<comment type="caution">
    <text evidence="13">The sequence shown here is derived from an EMBL/GenBank/DDBJ whole genome shotgun (WGS) entry which is preliminary data.</text>
</comment>
<dbReference type="Gene3D" id="2.170.130.10">
    <property type="entry name" value="TonB-dependent receptor, plug domain"/>
    <property type="match status" value="1"/>
</dbReference>
<dbReference type="InterPro" id="IPR008969">
    <property type="entry name" value="CarboxyPept-like_regulatory"/>
</dbReference>
<evidence type="ECO:0000256" key="5">
    <source>
        <dbReference type="ARBA" id="ARBA00023077"/>
    </source>
</evidence>
<dbReference type="GO" id="GO:0009279">
    <property type="term" value="C:cell outer membrane"/>
    <property type="evidence" value="ECO:0007669"/>
    <property type="project" value="UniProtKB-SubCell"/>
</dbReference>
<dbReference type="Proteomes" id="UP000250831">
    <property type="component" value="Unassembled WGS sequence"/>
</dbReference>
<gene>
    <name evidence="13" type="ORF">DCO56_04630</name>
</gene>
<evidence type="ECO:0000256" key="3">
    <source>
        <dbReference type="ARBA" id="ARBA00022452"/>
    </source>
</evidence>
<evidence type="ECO:0000256" key="2">
    <source>
        <dbReference type="ARBA" id="ARBA00022448"/>
    </source>
</evidence>
<dbReference type="SUPFAM" id="SSF49464">
    <property type="entry name" value="Carboxypeptidase regulatory domain-like"/>
    <property type="match status" value="1"/>
</dbReference>
<dbReference type="NCBIfam" id="TIGR04057">
    <property type="entry name" value="SusC_RagA_signa"/>
    <property type="match status" value="1"/>
</dbReference>
<dbReference type="InterPro" id="IPR023996">
    <property type="entry name" value="TonB-dep_OMP_SusC/RagA"/>
</dbReference>
<feature type="region of interest" description="Disordered" evidence="10">
    <location>
        <begin position="104"/>
        <end position="130"/>
    </location>
</feature>
<dbReference type="PROSITE" id="PS52016">
    <property type="entry name" value="TONB_DEPENDENT_REC_3"/>
    <property type="match status" value="1"/>
</dbReference>
<evidence type="ECO:0000256" key="7">
    <source>
        <dbReference type="ARBA" id="ARBA00023237"/>
    </source>
</evidence>
<dbReference type="InterPro" id="IPR036942">
    <property type="entry name" value="Beta-barrel_TonB_sf"/>
</dbReference>
<evidence type="ECO:0000256" key="10">
    <source>
        <dbReference type="SAM" id="MobiDB-lite"/>
    </source>
</evidence>
<evidence type="ECO:0000259" key="12">
    <source>
        <dbReference type="Pfam" id="PF07715"/>
    </source>
</evidence>
<organism evidence="13 14">
    <name type="scientific">Sphingobacterium athyrii</name>
    <dbReference type="NCBI Taxonomy" id="2152717"/>
    <lineage>
        <taxon>Bacteria</taxon>
        <taxon>Pseudomonadati</taxon>
        <taxon>Bacteroidota</taxon>
        <taxon>Sphingobacteriia</taxon>
        <taxon>Sphingobacteriales</taxon>
        <taxon>Sphingobacteriaceae</taxon>
        <taxon>Sphingobacterium</taxon>
    </lineage>
</organism>
<evidence type="ECO:0000256" key="6">
    <source>
        <dbReference type="ARBA" id="ARBA00023136"/>
    </source>
</evidence>
<comment type="similarity">
    <text evidence="8 9">Belongs to the TonB-dependent receptor family.</text>
</comment>
<comment type="subcellular location">
    <subcellularLocation>
        <location evidence="1 8">Cell outer membrane</location>
        <topology evidence="1 8">Multi-pass membrane protein</topology>
    </subcellularLocation>
</comment>
<dbReference type="RefSeq" id="WP_108632533.1">
    <property type="nucleotide sequence ID" value="NZ_QCXX01000001.1"/>
</dbReference>
<keyword evidence="2 8" id="KW-0813">Transport</keyword>
<dbReference type="OrthoDB" id="9768177at2"/>
<feature type="domain" description="TonB-dependent receptor plug" evidence="12">
    <location>
        <begin position="218"/>
        <end position="346"/>
    </location>
</feature>
<dbReference type="AlphaFoldDB" id="A0A363NZJ9"/>
<keyword evidence="14" id="KW-1185">Reference proteome</keyword>
<dbReference type="Pfam" id="PF07715">
    <property type="entry name" value="Plug"/>
    <property type="match status" value="1"/>
</dbReference>
<keyword evidence="3 8" id="KW-1134">Transmembrane beta strand</keyword>
<dbReference type="Gene3D" id="2.60.40.1120">
    <property type="entry name" value="Carboxypeptidase-like, regulatory domain"/>
    <property type="match status" value="1"/>
</dbReference>
<dbReference type="InterPro" id="IPR037066">
    <property type="entry name" value="Plug_dom_sf"/>
</dbReference>